<sequence>MYFSEAFGIEYSENYEWFDPILELDTLLFVDPFLIFEDDEEEWRLAHNQITSYFHDAFELLAGSGLKKTHQYYRRTLALMEFPEPKEFRLGYASGSADGSGSGPILARLIVEAMGEAIARGLDDIQHFEELGILVEGINRDRISDVTCNLLKPKLISFTQRIAEEFQIPTRLVEVPHSKFDSLRQRWLSATHSLPIAPANGKPIILVPKRFLRELPTINAGDWYDHIDATLRDDLNFTISRNVRKADIIAAARKHPEAVRQWVQQQEETGSEPYDVDVDPRLYVRWQRVARDAVLAQPFTTSIRIESPEGLLEFVRTIVGRVRHWAEKQGGWRVFWTDAPHLVELRDGEKVYRGGQAVLETNMQLLLMGMVDAYCESAGVLVDREVETGRGPVDFAFTGDHRIRVVLEMKKLTHGRFWEGLRVQTPQYMEGLRVKHAIFLAIRDSETPAMRLRWRSLKEEAELASEASGMTIEVERIDALPKESASRASE</sequence>
<gene>
    <name evidence="1" type="ORF">Dsi01nite_093290</name>
</gene>
<comment type="caution">
    <text evidence="1">The sequence shown here is derived from an EMBL/GenBank/DDBJ whole genome shotgun (WGS) entry which is preliminary data.</text>
</comment>
<dbReference type="AlphaFoldDB" id="A0A919PZ90"/>
<evidence type="ECO:0000313" key="1">
    <source>
        <dbReference type="EMBL" id="GIG51288.1"/>
    </source>
</evidence>
<proteinExistence type="predicted"/>
<organism evidence="1 2">
    <name type="scientific">Dactylosporangium siamense</name>
    <dbReference type="NCBI Taxonomy" id="685454"/>
    <lineage>
        <taxon>Bacteria</taxon>
        <taxon>Bacillati</taxon>
        <taxon>Actinomycetota</taxon>
        <taxon>Actinomycetes</taxon>
        <taxon>Micromonosporales</taxon>
        <taxon>Micromonosporaceae</taxon>
        <taxon>Dactylosporangium</taxon>
    </lineage>
</organism>
<dbReference type="RefSeq" id="WP_203852906.1">
    <property type="nucleotide sequence ID" value="NZ_BAAAVW010000032.1"/>
</dbReference>
<dbReference type="Proteomes" id="UP000660611">
    <property type="component" value="Unassembled WGS sequence"/>
</dbReference>
<name>A0A919PZ90_9ACTN</name>
<dbReference type="EMBL" id="BONQ01000153">
    <property type="protein sequence ID" value="GIG51288.1"/>
    <property type="molecule type" value="Genomic_DNA"/>
</dbReference>
<reference evidence="1" key="1">
    <citation type="submission" date="2021-01" db="EMBL/GenBank/DDBJ databases">
        <title>Whole genome shotgun sequence of Dactylosporangium siamense NBRC 106093.</title>
        <authorList>
            <person name="Komaki H."/>
            <person name="Tamura T."/>
        </authorList>
    </citation>
    <scope>NUCLEOTIDE SEQUENCE</scope>
    <source>
        <strain evidence="1">NBRC 106093</strain>
    </source>
</reference>
<protein>
    <submittedName>
        <fullName evidence="1">Uncharacterized protein</fullName>
    </submittedName>
</protein>
<evidence type="ECO:0000313" key="2">
    <source>
        <dbReference type="Proteomes" id="UP000660611"/>
    </source>
</evidence>
<keyword evidence="2" id="KW-1185">Reference proteome</keyword>
<accession>A0A919PZ90</accession>